<name>A0A9P9D529_9PLEO</name>
<organism evidence="2 3">
    <name type="scientific">Dendryphion nanum</name>
    <dbReference type="NCBI Taxonomy" id="256645"/>
    <lineage>
        <taxon>Eukaryota</taxon>
        <taxon>Fungi</taxon>
        <taxon>Dikarya</taxon>
        <taxon>Ascomycota</taxon>
        <taxon>Pezizomycotina</taxon>
        <taxon>Dothideomycetes</taxon>
        <taxon>Pleosporomycetidae</taxon>
        <taxon>Pleosporales</taxon>
        <taxon>Torulaceae</taxon>
        <taxon>Dendryphion</taxon>
    </lineage>
</organism>
<comment type="caution">
    <text evidence="2">The sequence shown here is derived from an EMBL/GenBank/DDBJ whole genome shotgun (WGS) entry which is preliminary data.</text>
</comment>
<sequence>MNSPILSRALLRSANNMSLRPTIPPSSAFPHTSISHSKSQSSPQTPKVETALCRSCLSMVAETPELDLMIGSIPDIMWKGRTCLFCEFLGVFLNHYFLLFAKENPATRSVELTSVRCYRPGSPAFIRFRVSCLLDTQRKLTATHRESEESFVCWVYLRQAATHPSRQYLRQLEDPDRHLSATRGMSILDPNLIRPFLRNCNGILGSCSRNVDHGCGNTSKNPRPIKLTLIDVVDLRLVIGDSTFDYVTLSYVWGRTKSLKLTKSNRALLRQHNGLQSMLPARVVRDAIELTRCIGERYLWVDALCIAQDNQQTSTYYIDRMDHVYFRGLLTIVAYSGKSANDPLPGVHQNTRLPPSSRTVNGRYLIQNFRHTITHTSLPTSDYTSRAWTYQEFLLSNHCLILTDEQAFLSSPSGVFGEESGPQRGVQSNPLWILFARQNYYTTFDNDDFASAVTYRDLVQEYTKRRLSHQIDILRAFAGLSRFLESKMVNGSMVLGLPSKDFALALTWIPVTSDHRVMVCTCPSTGQPLTLPSWCWAGWRGSKTWPWPFRDIEIGAGKPPHDVPTYIPMVTKFYIGTGYGGLWRDINDQAGTPAFTVLRFYCSVVEAGELGFSHNTENSTKTAPGGILVFGIPEIQMLEHDVSLLRIGYWKCYLPYSDSIGNHEVVKVVREEFPLMNGAPHTFEFYTCLVVKWVNAGEARCKRLGVAHVACNVWNAEKVRKMRRTVYLE</sequence>
<dbReference type="Pfam" id="PF06985">
    <property type="entry name" value="HET"/>
    <property type="match status" value="1"/>
</dbReference>
<evidence type="ECO:0000313" key="2">
    <source>
        <dbReference type="EMBL" id="KAH7112556.1"/>
    </source>
</evidence>
<gene>
    <name evidence="2" type="ORF">B0J11DRAFT_186502</name>
</gene>
<evidence type="ECO:0000259" key="1">
    <source>
        <dbReference type="Pfam" id="PF06985"/>
    </source>
</evidence>
<dbReference type="AlphaFoldDB" id="A0A9P9D529"/>
<dbReference type="EMBL" id="JAGMWT010000021">
    <property type="protein sequence ID" value="KAH7112556.1"/>
    <property type="molecule type" value="Genomic_DNA"/>
</dbReference>
<dbReference type="Proteomes" id="UP000700596">
    <property type="component" value="Unassembled WGS sequence"/>
</dbReference>
<evidence type="ECO:0000313" key="3">
    <source>
        <dbReference type="Proteomes" id="UP000700596"/>
    </source>
</evidence>
<protein>
    <submittedName>
        <fullName evidence="2">Heterokaryon incompatibility protein-domain-containing protein</fullName>
    </submittedName>
</protein>
<dbReference type="InterPro" id="IPR010730">
    <property type="entry name" value="HET"/>
</dbReference>
<reference evidence="2" key="1">
    <citation type="journal article" date="2021" name="Nat. Commun.">
        <title>Genetic determinants of endophytism in the Arabidopsis root mycobiome.</title>
        <authorList>
            <person name="Mesny F."/>
            <person name="Miyauchi S."/>
            <person name="Thiergart T."/>
            <person name="Pickel B."/>
            <person name="Atanasova L."/>
            <person name="Karlsson M."/>
            <person name="Huettel B."/>
            <person name="Barry K.W."/>
            <person name="Haridas S."/>
            <person name="Chen C."/>
            <person name="Bauer D."/>
            <person name="Andreopoulos W."/>
            <person name="Pangilinan J."/>
            <person name="LaButti K."/>
            <person name="Riley R."/>
            <person name="Lipzen A."/>
            <person name="Clum A."/>
            <person name="Drula E."/>
            <person name="Henrissat B."/>
            <person name="Kohler A."/>
            <person name="Grigoriev I.V."/>
            <person name="Martin F.M."/>
            <person name="Hacquard S."/>
        </authorList>
    </citation>
    <scope>NUCLEOTIDE SEQUENCE</scope>
    <source>
        <strain evidence="2">MPI-CAGE-CH-0243</strain>
    </source>
</reference>
<dbReference type="PANTHER" id="PTHR33112:SF12">
    <property type="entry name" value="HETEROKARYON INCOMPATIBILITY DOMAIN-CONTAINING PROTEIN"/>
    <property type="match status" value="1"/>
</dbReference>
<keyword evidence="3" id="KW-1185">Reference proteome</keyword>
<dbReference type="PANTHER" id="PTHR33112">
    <property type="entry name" value="DOMAIN PROTEIN, PUTATIVE-RELATED"/>
    <property type="match status" value="1"/>
</dbReference>
<feature type="domain" description="Heterokaryon incompatibility" evidence="1">
    <location>
        <begin position="246"/>
        <end position="392"/>
    </location>
</feature>
<dbReference type="OrthoDB" id="5135333at2759"/>
<proteinExistence type="predicted"/>
<accession>A0A9P9D529</accession>